<dbReference type="Pfam" id="PF07748">
    <property type="entry name" value="Glyco_hydro_38C"/>
    <property type="match status" value="1"/>
</dbReference>
<dbReference type="Gene3D" id="2.70.98.30">
    <property type="entry name" value="Golgi alpha-mannosidase II, domain 4"/>
    <property type="match status" value="1"/>
</dbReference>
<dbReference type="InterPro" id="IPR037094">
    <property type="entry name" value="Glyco_hydro_38_cen_sf"/>
</dbReference>
<dbReference type="InterPro" id="IPR011013">
    <property type="entry name" value="Gal_mutarotase_sf_dom"/>
</dbReference>
<comment type="similarity">
    <text evidence="1">Belongs to the glycosyl hydrolase 38 family.</text>
</comment>
<dbReference type="SUPFAM" id="SSF74650">
    <property type="entry name" value="Galactose mutarotase-like"/>
    <property type="match status" value="1"/>
</dbReference>
<dbReference type="SMART" id="SM00872">
    <property type="entry name" value="Alpha-mann_mid"/>
    <property type="match status" value="1"/>
</dbReference>
<protein>
    <submittedName>
        <fullName evidence="6">Mannosylglycerate hydrolase</fullName>
    </submittedName>
</protein>
<evidence type="ECO:0000256" key="3">
    <source>
        <dbReference type="ARBA" id="ARBA00022801"/>
    </source>
</evidence>
<accession>A0A3D9JNP0</accession>
<dbReference type="Pfam" id="PF01074">
    <property type="entry name" value="Glyco_hydro_38N"/>
    <property type="match status" value="1"/>
</dbReference>
<dbReference type="GO" id="GO:0009313">
    <property type="term" value="P:oligosaccharide catabolic process"/>
    <property type="evidence" value="ECO:0007669"/>
    <property type="project" value="TreeGrafter"/>
</dbReference>
<dbReference type="InterPro" id="IPR041147">
    <property type="entry name" value="GH38_C"/>
</dbReference>
<name>A0A3D9JNP0_9BACL</name>
<dbReference type="InterPro" id="IPR028995">
    <property type="entry name" value="Glyco_hydro_57/38_cen_sf"/>
</dbReference>
<evidence type="ECO:0000256" key="2">
    <source>
        <dbReference type="ARBA" id="ARBA00022723"/>
    </source>
</evidence>
<dbReference type="InterPro" id="IPR011330">
    <property type="entry name" value="Glyco_hydro/deAcase_b/a-brl"/>
</dbReference>
<dbReference type="Proteomes" id="UP000256977">
    <property type="component" value="Unassembled WGS sequence"/>
</dbReference>
<dbReference type="GO" id="GO:0004559">
    <property type="term" value="F:alpha-mannosidase activity"/>
    <property type="evidence" value="ECO:0007669"/>
    <property type="project" value="InterPro"/>
</dbReference>
<evidence type="ECO:0000256" key="4">
    <source>
        <dbReference type="ARBA" id="ARBA00023295"/>
    </source>
</evidence>
<dbReference type="Pfam" id="PF17677">
    <property type="entry name" value="Glyco_hydro38C2"/>
    <property type="match status" value="1"/>
</dbReference>
<dbReference type="SUPFAM" id="SSF88713">
    <property type="entry name" value="Glycoside hydrolase/deacetylase"/>
    <property type="match status" value="1"/>
</dbReference>
<dbReference type="Pfam" id="PF09261">
    <property type="entry name" value="Alpha-mann_mid"/>
    <property type="match status" value="1"/>
</dbReference>
<keyword evidence="7" id="KW-1185">Reference proteome</keyword>
<dbReference type="GO" id="GO:0006013">
    <property type="term" value="P:mannose metabolic process"/>
    <property type="evidence" value="ECO:0007669"/>
    <property type="project" value="InterPro"/>
</dbReference>
<dbReference type="PANTHER" id="PTHR46017">
    <property type="entry name" value="ALPHA-MANNOSIDASE 2C1"/>
    <property type="match status" value="1"/>
</dbReference>
<evidence type="ECO:0000313" key="7">
    <source>
        <dbReference type="Proteomes" id="UP000256977"/>
    </source>
</evidence>
<keyword evidence="3 6" id="KW-0378">Hydrolase</keyword>
<dbReference type="OrthoDB" id="9764050at2"/>
<dbReference type="InterPro" id="IPR015341">
    <property type="entry name" value="Glyco_hydro_38_cen"/>
</dbReference>
<dbReference type="EMBL" id="QRDZ01000017">
    <property type="protein sequence ID" value="RED75066.1"/>
    <property type="molecule type" value="Genomic_DNA"/>
</dbReference>
<dbReference type="SUPFAM" id="SSF88688">
    <property type="entry name" value="Families 57/38 glycoside transferase middle domain"/>
    <property type="match status" value="1"/>
</dbReference>
<keyword evidence="2" id="KW-0479">Metal-binding</keyword>
<feature type="domain" description="Glycoside hydrolase family 38 central" evidence="5">
    <location>
        <begin position="292"/>
        <end position="366"/>
    </location>
</feature>
<dbReference type="InterPro" id="IPR027291">
    <property type="entry name" value="Glyco_hydro_38_N_sf"/>
</dbReference>
<dbReference type="Gene3D" id="3.20.110.10">
    <property type="entry name" value="Glycoside hydrolase 38, N terminal domain"/>
    <property type="match status" value="1"/>
</dbReference>
<dbReference type="Gene3D" id="1.20.1270.50">
    <property type="entry name" value="Glycoside hydrolase family 38, central domain"/>
    <property type="match status" value="1"/>
</dbReference>
<sequence>MKRIYIVPHTHWDREWYLPYQHYRIRLTRLVKELLNILDNDPDYVSYHLDGQSSVLDDYLEIHPEDRERLRTRIVEGRIKVGPWYVQPDESLVSGESLIRNFALGIRKAEGMGGSLKFGYLPDMFGHISQLPQVLRGFGMSQAVFWRGLGEVAARSQSELTWEGADGSELFAYRLSNQLGYSELFHLYSDPGKAAEQIRGAVERHLAPASGIDTLLLMVGVDHMEPQRDLSRIIREATPLLPEYELVFGTLDEFLNEAERITHGKNLFKAFGELRDTNRVTTGAFNFLLANVLSSRMYLKQANAQAQYLLERWAEPFSVIASDLGASSYPTGLLEQSWTYLLQNHPHDSICGCSRDEVHRQMMTRFDWSTEISGQLRDEALYSLMAQIDASALPKERIVFHVINPLERTRRDIVMTELYLPANEPSFRTIDIYDSEGNRLPSQLLDVRPEFRCVHHHETGLRDMAMLHNAAPPEERGILPGLEYSLKATVAFMPQTLPALGYATFTAVPNRKRVPERGIIVKGHSLENEWLKADVHFDGSITLYDKKSDQCYEGLLVFEDGGDGGDGYTYSAPLIDEVFTSRGIQAAVSVSADGEALGALRIERSWELPAALAPDRKRRASERRTCRLVTEVSLGVEDEWLGVKVTFDNQAADHRLRVAFPTGLKSETSWASAAFDLVERSVKVVQPDEEAWIEDAVGVFPNHGFAGITDAGGKLGFAVAPLGLPECEVAADGTLYLTLLRAVGYLGSPDPLTIVSGAGPNFPTPDGQCPGTHTFRFALVPHQGRPLEGEVWRKAHEHHLAVRTVQMRHAVTVGEKNATDGTGALPMTQSFLQLGGERHPFVLSALKKADSRDSILIRLFNASDVTGRTTLRWWQKIGEAYSVDLAENRIAPLTISDEHEIAIEADGKKILTIEVVPRLQVVASQLSSVIFS</sequence>
<dbReference type="InterPro" id="IPR000602">
    <property type="entry name" value="Glyco_hydro_38_N"/>
</dbReference>
<keyword evidence="4" id="KW-0326">Glycosidase</keyword>
<organism evidence="6 7">
    <name type="scientific">Cohnella phaseoli</name>
    <dbReference type="NCBI Taxonomy" id="456490"/>
    <lineage>
        <taxon>Bacteria</taxon>
        <taxon>Bacillati</taxon>
        <taxon>Bacillota</taxon>
        <taxon>Bacilli</taxon>
        <taxon>Bacillales</taxon>
        <taxon>Paenibacillaceae</taxon>
        <taxon>Cohnella</taxon>
    </lineage>
</organism>
<dbReference type="GO" id="GO:0030246">
    <property type="term" value="F:carbohydrate binding"/>
    <property type="evidence" value="ECO:0007669"/>
    <property type="project" value="InterPro"/>
</dbReference>
<dbReference type="PANTHER" id="PTHR46017:SF2">
    <property type="entry name" value="MANNOSYLGLYCERATE HYDROLASE"/>
    <property type="match status" value="1"/>
</dbReference>
<dbReference type="AlphaFoldDB" id="A0A3D9JNP0"/>
<comment type="caution">
    <text evidence="6">The sequence shown here is derived from an EMBL/GenBank/DDBJ whole genome shotgun (WGS) entry which is preliminary data.</text>
</comment>
<dbReference type="RefSeq" id="WP_116062490.1">
    <property type="nucleotide sequence ID" value="NZ_QRDZ01000017.1"/>
</dbReference>
<evidence type="ECO:0000259" key="5">
    <source>
        <dbReference type="SMART" id="SM00872"/>
    </source>
</evidence>
<dbReference type="InterPro" id="IPR011682">
    <property type="entry name" value="Glyco_hydro_38_C"/>
</dbReference>
<evidence type="ECO:0000256" key="1">
    <source>
        <dbReference type="ARBA" id="ARBA00009792"/>
    </source>
</evidence>
<gene>
    <name evidence="6" type="ORF">DFP98_11738</name>
</gene>
<reference evidence="6 7" key="1">
    <citation type="submission" date="2018-07" db="EMBL/GenBank/DDBJ databases">
        <title>Genomic Encyclopedia of Type Strains, Phase III (KMG-III): the genomes of soil and plant-associated and newly described type strains.</title>
        <authorList>
            <person name="Whitman W."/>
        </authorList>
    </citation>
    <scope>NUCLEOTIDE SEQUENCE [LARGE SCALE GENOMIC DNA]</scope>
    <source>
        <strain evidence="6 7">CECT 7287</strain>
    </source>
</reference>
<proteinExistence type="inferred from homology"/>
<evidence type="ECO:0000313" key="6">
    <source>
        <dbReference type="EMBL" id="RED75066.1"/>
    </source>
</evidence>
<dbReference type="GO" id="GO:0046872">
    <property type="term" value="F:metal ion binding"/>
    <property type="evidence" value="ECO:0007669"/>
    <property type="project" value="UniProtKB-KW"/>
</dbReference>